<keyword evidence="2 7" id="KW-0378">Hydrolase</keyword>
<dbReference type="GO" id="GO:0003724">
    <property type="term" value="F:RNA helicase activity"/>
    <property type="evidence" value="ECO:0007669"/>
    <property type="project" value="InterPro"/>
</dbReference>
<dbReference type="KEGG" id="glo:Glov_3020"/>
<evidence type="ECO:0000313" key="12">
    <source>
        <dbReference type="Proteomes" id="UP000002420"/>
    </source>
</evidence>
<evidence type="ECO:0000256" key="3">
    <source>
        <dbReference type="ARBA" id="ARBA00022806"/>
    </source>
</evidence>
<feature type="domain" description="Helicase ATP-binding" evidence="8">
    <location>
        <begin position="35"/>
        <end position="206"/>
    </location>
</feature>
<dbReference type="PROSITE" id="PS51194">
    <property type="entry name" value="HELICASE_CTER"/>
    <property type="match status" value="1"/>
</dbReference>
<dbReference type="InterPro" id="IPR011545">
    <property type="entry name" value="DEAD/DEAH_box_helicase_dom"/>
</dbReference>
<comment type="similarity">
    <text evidence="5 7">Belongs to the DEAD box helicase family.</text>
</comment>
<evidence type="ECO:0000256" key="1">
    <source>
        <dbReference type="ARBA" id="ARBA00022741"/>
    </source>
</evidence>
<dbReference type="RefSeq" id="WP_012471051.1">
    <property type="nucleotide sequence ID" value="NC_010814.1"/>
</dbReference>
<dbReference type="InterPro" id="IPR001650">
    <property type="entry name" value="Helicase_C-like"/>
</dbReference>
<dbReference type="Proteomes" id="UP000002420">
    <property type="component" value="Chromosome"/>
</dbReference>
<evidence type="ECO:0000256" key="7">
    <source>
        <dbReference type="RuleBase" id="RU000492"/>
    </source>
</evidence>
<evidence type="ECO:0000259" key="9">
    <source>
        <dbReference type="PROSITE" id="PS51194"/>
    </source>
</evidence>
<dbReference type="InterPro" id="IPR014014">
    <property type="entry name" value="RNA_helicase_DEAD_Q_motif"/>
</dbReference>
<sequence length="465" mass="50363">MSSIAFSSLHLKPAMLKNLASLGYAAMTPIQAHSLPPILASKDLIARAKTGSGKTAAFGIGLLSRLDTTALQLQALVLCPTRELADQVAKELRRLARFTENIRVLTVCGGVPFGPQLGSLEHGAHVVVGTPGRLLDHLRRGSLDLSSLQTLVLDEADRMLDMGFQDDIRSLIAAAPARRQTLLFSATYPDSIADMSAAMQQTPVEVSVDEDHVAGTIEQHFYAVEPDQRSEAVARILGRYRPESTLVFCNTKLDCQELADDLKERGFAALAIHGDLEQRERDQVLVRFSNKSASVLVATDVAARGLDIKELAAVINFELSRNPEVHTHRIGRTGRAGEQGLAISLVSRRDSRLIKGMEEDLACRIDLQEFSSLAPLTGRPPAAAMVTLCIDGGRKNKLRPGDILGALTGEGGIAGSEVGRIDLFDFHSYVAIMGQSVEQALRCLANNRIKGRFFKVRRIGSGRTS</sequence>
<dbReference type="Pfam" id="PF03880">
    <property type="entry name" value="DbpA"/>
    <property type="match status" value="1"/>
</dbReference>
<dbReference type="InterPro" id="IPR027417">
    <property type="entry name" value="P-loop_NTPase"/>
</dbReference>
<keyword evidence="4 7" id="KW-0067">ATP-binding</keyword>
<evidence type="ECO:0000259" key="8">
    <source>
        <dbReference type="PROSITE" id="PS51192"/>
    </source>
</evidence>
<dbReference type="CDD" id="cd00268">
    <property type="entry name" value="DEADc"/>
    <property type="match status" value="1"/>
</dbReference>
<dbReference type="OrthoDB" id="9805696at2"/>
<dbReference type="STRING" id="398767.Glov_3020"/>
<dbReference type="GO" id="GO:0005829">
    <property type="term" value="C:cytosol"/>
    <property type="evidence" value="ECO:0007669"/>
    <property type="project" value="TreeGrafter"/>
</dbReference>
<dbReference type="Pfam" id="PF00270">
    <property type="entry name" value="DEAD"/>
    <property type="match status" value="1"/>
</dbReference>
<evidence type="ECO:0000256" key="4">
    <source>
        <dbReference type="ARBA" id="ARBA00022840"/>
    </source>
</evidence>
<dbReference type="InterPro" id="IPR014001">
    <property type="entry name" value="Helicase_ATP-bd"/>
</dbReference>
<organism evidence="11 12">
    <name type="scientific">Trichlorobacter lovleyi (strain ATCC BAA-1151 / DSM 17278 / SZ)</name>
    <name type="common">Geobacter lovleyi</name>
    <dbReference type="NCBI Taxonomy" id="398767"/>
    <lineage>
        <taxon>Bacteria</taxon>
        <taxon>Pseudomonadati</taxon>
        <taxon>Thermodesulfobacteriota</taxon>
        <taxon>Desulfuromonadia</taxon>
        <taxon>Geobacterales</taxon>
        <taxon>Geobacteraceae</taxon>
        <taxon>Trichlorobacter</taxon>
    </lineage>
</organism>
<dbReference type="InterPro" id="IPR012677">
    <property type="entry name" value="Nucleotide-bd_a/b_plait_sf"/>
</dbReference>
<keyword evidence="1 7" id="KW-0547">Nucleotide-binding</keyword>
<dbReference type="GO" id="GO:0016787">
    <property type="term" value="F:hydrolase activity"/>
    <property type="evidence" value="ECO:0007669"/>
    <property type="project" value="UniProtKB-KW"/>
</dbReference>
<dbReference type="SUPFAM" id="SSF52540">
    <property type="entry name" value="P-loop containing nucleoside triphosphate hydrolases"/>
    <property type="match status" value="1"/>
</dbReference>
<dbReference type="GO" id="GO:0003676">
    <property type="term" value="F:nucleic acid binding"/>
    <property type="evidence" value="ECO:0007669"/>
    <property type="project" value="InterPro"/>
</dbReference>
<dbReference type="NCBIfam" id="NF008744">
    <property type="entry name" value="PRK11776.1"/>
    <property type="match status" value="1"/>
</dbReference>
<dbReference type="EMBL" id="CP001089">
    <property type="protein sequence ID" value="ACD96726.1"/>
    <property type="molecule type" value="Genomic_DNA"/>
</dbReference>
<proteinExistence type="inferred from homology"/>
<dbReference type="PANTHER" id="PTHR47959:SF1">
    <property type="entry name" value="ATP-DEPENDENT RNA HELICASE DBPA"/>
    <property type="match status" value="1"/>
</dbReference>
<keyword evidence="12" id="KW-1185">Reference proteome</keyword>
<keyword evidence="3 7" id="KW-0347">Helicase</keyword>
<protein>
    <submittedName>
        <fullName evidence="11">DEAD/DEAH box helicase domain protein</fullName>
    </submittedName>
</protein>
<feature type="short sequence motif" description="Q motif" evidence="6">
    <location>
        <begin position="4"/>
        <end position="32"/>
    </location>
</feature>
<dbReference type="Gene3D" id="3.30.70.330">
    <property type="match status" value="1"/>
</dbReference>
<dbReference type="PROSITE" id="PS00039">
    <property type="entry name" value="DEAD_ATP_HELICASE"/>
    <property type="match status" value="1"/>
</dbReference>
<evidence type="ECO:0000259" key="10">
    <source>
        <dbReference type="PROSITE" id="PS51195"/>
    </source>
</evidence>
<dbReference type="Gene3D" id="3.40.50.300">
    <property type="entry name" value="P-loop containing nucleotide triphosphate hydrolases"/>
    <property type="match status" value="2"/>
</dbReference>
<dbReference type="SMART" id="SM00490">
    <property type="entry name" value="HELICc"/>
    <property type="match status" value="1"/>
</dbReference>
<evidence type="ECO:0000313" key="11">
    <source>
        <dbReference type="EMBL" id="ACD96726.1"/>
    </source>
</evidence>
<dbReference type="AlphaFoldDB" id="B3E913"/>
<reference evidence="11 12" key="1">
    <citation type="submission" date="2008-05" db="EMBL/GenBank/DDBJ databases">
        <title>Complete sequence of chromosome of Geobacter lovleyi SZ.</title>
        <authorList>
            <consortium name="US DOE Joint Genome Institute"/>
            <person name="Lucas S."/>
            <person name="Copeland A."/>
            <person name="Lapidus A."/>
            <person name="Glavina del Rio T."/>
            <person name="Dalin E."/>
            <person name="Tice H."/>
            <person name="Bruce D."/>
            <person name="Goodwin L."/>
            <person name="Pitluck S."/>
            <person name="Chertkov O."/>
            <person name="Meincke L."/>
            <person name="Brettin T."/>
            <person name="Detter J.C."/>
            <person name="Han C."/>
            <person name="Tapia R."/>
            <person name="Kuske C.R."/>
            <person name="Schmutz J."/>
            <person name="Larimer F."/>
            <person name="Land M."/>
            <person name="Hauser L."/>
            <person name="Kyrpides N."/>
            <person name="Mikhailova N."/>
            <person name="Sung Y."/>
            <person name="Fletcher K.E."/>
            <person name="Ritalahti K.M."/>
            <person name="Loeffler F.E."/>
            <person name="Richardson P."/>
        </authorList>
    </citation>
    <scope>NUCLEOTIDE SEQUENCE [LARGE SCALE GENOMIC DNA]</scope>
    <source>
        <strain evidence="12">ATCC BAA-1151 / DSM 17278 / SZ</strain>
    </source>
</reference>
<dbReference type="InterPro" id="IPR000629">
    <property type="entry name" value="RNA-helicase_DEAD-box_CS"/>
</dbReference>
<dbReference type="GO" id="GO:0005524">
    <property type="term" value="F:ATP binding"/>
    <property type="evidence" value="ECO:0007669"/>
    <property type="project" value="UniProtKB-KW"/>
</dbReference>
<dbReference type="CDD" id="cd18787">
    <property type="entry name" value="SF2_C_DEAD"/>
    <property type="match status" value="1"/>
</dbReference>
<dbReference type="SMART" id="SM00487">
    <property type="entry name" value="DEXDc"/>
    <property type="match status" value="1"/>
</dbReference>
<feature type="domain" description="DEAD-box RNA helicase Q" evidence="10">
    <location>
        <begin position="4"/>
        <end position="32"/>
    </location>
</feature>
<dbReference type="PANTHER" id="PTHR47959">
    <property type="entry name" value="ATP-DEPENDENT RNA HELICASE RHLE-RELATED"/>
    <property type="match status" value="1"/>
</dbReference>
<dbReference type="HOGENOM" id="CLU_003041_1_3_7"/>
<feature type="domain" description="Helicase C-terminal" evidence="9">
    <location>
        <begin position="216"/>
        <end position="376"/>
    </location>
</feature>
<dbReference type="Pfam" id="PF00271">
    <property type="entry name" value="Helicase_C"/>
    <property type="match status" value="1"/>
</dbReference>
<evidence type="ECO:0000256" key="2">
    <source>
        <dbReference type="ARBA" id="ARBA00022801"/>
    </source>
</evidence>
<dbReference type="PROSITE" id="PS51195">
    <property type="entry name" value="Q_MOTIF"/>
    <property type="match status" value="1"/>
</dbReference>
<dbReference type="InterPro" id="IPR044742">
    <property type="entry name" value="DEAD/DEAH_RhlB"/>
</dbReference>
<dbReference type="eggNOG" id="COG0513">
    <property type="taxonomic scope" value="Bacteria"/>
</dbReference>
<accession>B3E913</accession>
<evidence type="ECO:0000256" key="5">
    <source>
        <dbReference type="ARBA" id="ARBA00038437"/>
    </source>
</evidence>
<dbReference type="InterPro" id="IPR005580">
    <property type="entry name" value="DbpA/CsdA_RNA-bd_dom"/>
</dbReference>
<name>B3E913_TRIL1</name>
<gene>
    <name evidence="11" type="ordered locus">Glov_3020</name>
</gene>
<dbReference type="InterPro" id="IPR050079">
    <property type="entry name" value="DEAD_box_RNA_helicase"/>
</dbReference>
<evidence type="ECO:0000256" key="6">
    <source>
        <dbReference type="PROSITE-ProRule" id="PRU00552"/>
    </source>
</evidence>
<dbReference type="PROSITE" id="PS51192">
    <property type="entry name" value="HELICASE_ATP_BIND_1"/>
    <property type="match status" value="1"/>
</dbReference>